<dbReference type="InterPro" id="IPR022409">
    <property type="entry name" value="PKD/Chitinase_dom"/>
</dbReference>
<reference evidence="2 3" key="1">
    <citation type="submission" date="2023-12" db="EMBL/GenBank/DDBJ databases">
        <title>Genomic sequences of Capnocytophaga and Parvimonas strains.</title>
        <authorList>
            <person name="Watt R.M."/>
            <person name="Wang M."/>
            <person name="Yang T."/>
            <person name="Tong W.M."/>
        </authorList>
    </citation>
    <scope>NUCLEOTIDE SEQUENCE [LARGE SCALE GENOMIC DNA]</scope>
    <source>
        <strain evidence="2 3">CCUG 13096</strain>
    </source>
</reference>
<evidence type="ECO:0000259" key="1">
    <source>
        <dbReference type="PROSITE" id="PS50093"/>
    </source>
</evidence>
<evidence type="ECO:0000313" key="2">
    <source>
        <dbReference type="EMBL" id="MEB3076429.1"/>
    </source>
</evidence>
<feature type="domain" description="PKD" evidence="1">
    <location>
        <begin position="134"/>
        <end position="197"/>
    </location>
</feature>
<feature type="domain" description="PKD" evidence="1">
    <location>
        <begin position="57"/>
        <end position="115"/>
    </location>
</feature>
<dbReference type="SUPFAM" id="SSF49299">
    <property type="entry name" value="PKD domain"/>
    <property type="match status" value="3"/>
</dbReference>
<dbReference type="EMBL" id="JAYKBW010000021">
    <property type="protein sequence ID" value="MEB3076429.1"/>
    <property type="molecule type" value="Genomic_DNA"/>
</dbReference>
<keyword evidence="3" id="KW-1185">Reference proteome</keyword>
<dbReference type="PROSITE" id="PS50093">
    <property type="entry name" value="PKD"/>
    <property type="match status" value="3"/>
</dbReference>
<dbReference type="SMART" id="SM00089">
    <property type="entry name" value="PKD"/>
    <property type="match status" value="2"/>
</dbReference>
<proteinExistence type="predicted"/>
<accession>A0ABU5ZBT2</accession>
<dbReference type="Pfam" id="PF00801">
    <property type="entry name" value="PKD"/>
    <property type="match status" value="1"/>
</dbReference>
<evidence type="ECO:0000313" key="3">
    <source>
        <dbReference type="Proteomes" id="UP001311730"/>
    </source>
</evidence>
<comment type="caution">
    <text evidence="2">The sequence shown here is derived from an EMBL/GenBank/DDBJ whole genome shotgun (WGS) entry which is preliminary data.</text>
</comment>
<dbReference type="Proteomes" id="UP001311730">
    <property type="component" value="Unassembled WGS sequence"/>
</dbReference>
<feature type="domain" description="PKD" evidence="1">
    <location>
        <begin position="215"/>
        <end position="276"/>
    </location>
</feature>
<name>A0ABU5ZBT2_9FLAO</name>
<dbReference type="Gene3D" id="2.60.40.10">
    <property type="entry name" value="Immunoglobulins"/>
    <property type="match status" value="3"/>
</dbReference>
<dbReference type="CDD" id="cd00146">
    <property type="entry name" value="PKD"/>
    <property type="match status" value="1"/>
</dbReference>
<gene>
    <name evidence="2" type="ORF">VJJ08_14180</name>
</gene>
<dbReference type="RefSeq" id="WP_323984400.1">
    <property type="nucleotide sequence ID" value="NZ_JAYKBW010000021.1"/>
</dbReference>
<sequence length="447" mass="50331">MRIVLKIAIYSVLWFCFACEKEQNMPIEGDFSITMVDDNYNVPVQARIINKITGADTFQWEFPNGSYSSSTAFYPEDIRYTEPGTYTIRAHTTNLDGEARTFEKSFTIYSELSALFSFTQEGSNIAPLTLSFNNQSEGAITYQWSFEEGTPSYSSEKNPTVTFKKGGTFKLRLEASNHSQRQVMEKTVIVRSPLVAAFDIHNEYPHNIQAPVRLFLKNQSINASSYHWQVSNGTFQQESTDENPSFILPTEGVYEIKLIANNDKQTLSEKKNFTVTGGNNLITFTDVKLGINTSKEKGCYFSSFLGKVLKPNEVTTENGKLIDFVYFGQSPSFVYNVFLSPDEAQTTVFDPIPEATKSYFINKQENISQPVFTSVAFESLSSGATLSSLAIKTNTNEASFNKEKENRIVLFETTNGRKGAIKIKDYVTNGTESYIVVDIKMQKIINQ</sequence>
<protein>
    <submittedName>
        <fullName evidence="2">PKD domain-containing protein</fullName>
    </submittedName>
</protein>
<dbReference type="InterPro" id="IPR013783">
    <property type="entry name" value="Ig-like_fold"/>
</dbReference>
<dbReference type="InterPro" id="IPR000601">
    <property type="entry name" value="PKD_dom"/>
</dbReference>
<dbReference type="InterPro" id="IPR035986">
    <property type="entry name" value="PKD_dom_sf"/>
</dbReference>
<organism evidence="2 3">
    <name type="scientific">Capnocytophaga gingivalis</name>
    <dbReference type="NCBI Taxonomy" id="1017"/>
    <lineage>
        <taxon>Bacteria</taxon>
        <taxon>Pseudomonadati</taxon>
        <taxon>Bacteroidota</taxon>
        <taxon>Flavobacteriia</taxon>
        <taxon>Flavobacteriales</taxon>
        <taxon>Flavobacteriaceae</taxon>
        <taxon>Capnocytophaga</taxon>
    </lineage>
</organism>